<evidence type="ECO:0000256" key="4">
    <source>
        <dbReference type="ARBA" id="ARBA00022827"/>
    </source>
</evidence>
<dbReference type="InterPro" id="IPR009100">
    <property type="entry name" value="AcylCoA_DH/oxidase_NM_dom_sf"/>
</dbReference>
<evidence type="ECO:0000256" key="2">
    <source>
        <dbReference type="ARBA" id="ARBA00009347"/>
    </source>
</evidence>
<dbReference type="GO" id="GO:0033539">
    <property type="term" value="P:fatty acid beta-oxidation using acyl-CoA dehydrogenase"/>
    <property type="evidence" value="ECO:0007669"/>
    <property type="project" value="TreeGrafter"/>
</dbReference>
<protein>
    <submittedName>
        <fullName evidence="11">Acyl-CoA dehydrogenase</fullName>
    </submittedName>
</protein>
<comment type="cofactor">
    <cofactor evidence="1 6">
        <name>FAD</name>
        <dbReference type="ChEBI" id="CHEBI:57692"/>
    </cofactor>
</comment>
<dbReference type="SUPFAM" id="SSF47203">
    <property type="entry name" value="Acyl-CoA dehydrogenase C-terminal domain-like"/>
    <property type="match status" value="1"/>
</dbReference>
<dbReference type="GO" id="GO:0046359">
    <property type="term" value="P:butyrate catabolic process"/>
    <property type="evidence" value="ECO:0007669"/>
    <property type="project" value="TreeGrafter"/>
</dbReference>
<evidence type="ECO:0000256" key="6">
    <source>
        <dbReference type="RuleBase" id="RU362125"/>
    </source>
</evidence>
<dbReference type="InterPro" id="IPR003033">
    <property type="entry name" value="SCP2_sterol-bd_dom"/>
</dbReference>
<dbReference type="EMBL" id="SDDZ01000002">
    <property type="protein sequence ID" value="RXJ51187.1"/>
    <property type="molecule type" value="Genomic_DNA"/>
</dbReference>
<dbReference type="InterPro" id="IPR036527">
    <property type="entry name" value="SCP2_sterol-bd_dom_sf"/>
</dbReference>
<dbReference type="OrthoDB" id="1489360at2"/>
<evidence type="ECO:0000313" key="11">
    <source>
        <dbReference type="EMBL" id="RXJ51187.1"/>
    </source>
</evidence>
<dbReference type="Gene3D" id="3.30.1050.10">
    <property type="entry name" value="SCP2 sterol-binding domain"/>
    <property type="match status" value="1"/>
</dbReference>
<dbReference type="FunFam" id="1.10.540.10:FF:000002">
    <property type="entry name" value="Acyl-CoA dehydrogenase FadE19"/>
    <property type="match status" value="1"/>
</dbReference>
<evidence type="ECO:0000256" key="5">
    <source>
        <dbReference type="ARBA" id="ARBA00023002"/>
    </source>
</evidence>
<dbReference type="Pfam" id="PF02770">
    <property type="entry name" value="Acyl-CoA_dh_M"/>
    <property type="match status" value="1"/>
</dbReference>
<dbReference type="GO" id="GO:0003995">
    <property type="term" value="F:acyl-CoA dehydrogenase activity"/>
    <property type="evidence" value="ECO:0007669"/>
    <property type="project" value="InterPro"/>
</dbReference>
<feature type="domain" description="SCP2" evidence="8">
    <location>
        <begin position="411"/>
        <end position="504"/>
    </location>
</feature>
<reference evidence="11 12" key="1">
    <citation type="submission" date="2019-01" db="EMBL/GenBank/DDBJ databases">
        <title>Genome sequence of the Antarctic species Gelidibacter gilvus ACAM 158(T).</title>
        <authorList>
            <person name="Bowman J.P."/>
        </authorList>
    </citation>
    <scope>NUCLEOTIDE SEQUENCE [LARGE SCALE GENOMIC DNA]</scope>
    <source>
        <strain evidence="11 12">IC158</strain>
    </source>
</reference>
<dbReference type="PANTHER" id="PTHR43884:SF12">
    <property type="entry name" value="ISOVALERYL-COA DEHYDROGENASE, MITOCHONDRIAL-RELATED"/>
    <property type="match status" value="1"/>
</dbReference>
<dbReference type="InterPro" id="IPR036250">
    <property type="entry name" value="AcylCo_DH-like_C"/>
</dbReference>
<dbReference type="Pfam" id="PF00441">
    <property type="entry name" value="Acyl-CoA_dh_1"/>
    <property type="match status" value="1"/>
</dbReference>
<keyword evidence="3 6" id="KW-0285">Flavoprotein</keyword>
<organism evidence="11 12">
    <name type="scientific">Gelidibacter gilvus</name>
    <dbReference type="NCBI Taxonomy" id="59602"/>
    <lineage>
        <taxon>Bacteria</taxon>
        <taxon>Pseudomonadati</taxon>
        <taxon>Bacteroidota</taxon>
        <taxon>Flavobacteriia</taxon>
        <taxon>Flavobacteriales</taxon>
        <taxon>Flavobacteriaceae</taxon>
        <taxon>Gelidibacter</taxon>
    </lineage>
</organism>
<gene>
    <name evidence="11" type="ORF">ESZ48_04755</name>
</gene>
<dbReference type="PROSITE" id="PS00073">
    <property type="entry name" value="ACYL_COA_DH_2"/>
    <property type="match status" value="1"/>
</dbReference>
<dbReference type="Pfam" id="PF02771">
    <property type="entry name" value="Acyl-CoA_dh_N"/>
    <property type="match status" value="1"/>
</dbReference>
<dbReference type="GO" id="GO:0050660">
    <property type="term" value="F:flavin adenine dinucleotide binding"/>
    <property type="evidence" value="ECO:0007669"/>
    <property type="project" value="InterPro"/>
</dbReference>
<feature type="domain" description="Acyl-CoA dehydrogenase/oxidase C-terminal" evidence="7">
    <location>
        <begin position="230"/>
        <end position="378"/>
    </location>
</feature>
<dbReference type="Gene3D" id="1.20.140.10">
    <property type="entry name" value="Butyryl-CoA Dehydrogenase, subunit A, domain 3"/>
    <property type="match status" value="1"/>
</dbReference>
<dbReference type="FunFam" id="2.40.110.10:FF:000002">
    <property type="entry name" value="Acyl-CoA dehydrogenase fadE12"/>
    <property type="match status" value="1"/>
</dbReference>
<dbReference type="AlphaFoldDB" id="A0A4Q0XKK4"/>
<accession>A0A4Q0XKK4</accession>
<feature type="domain" description="Acyl-CoA oxidase/dehydrogenase middle" evidence="9">
    <location>
        <begin position="125"/>
        <end position="218"/>
    </location>
</feature>
<comment type="similarity">
    <text evidence="2 6">Belongs to the acyl-CoA dehydrogenase family.</text>
</comment>
<dbReference type="InterPro" id="IPR009075">
    <property type="entry name" value="AcylCo_DH/oxidase_C"/>
</dbReference>
<dbReference type="Proteomes" id="UP000289792">
    <property type="component" value="Unassembled WGS sequence"/>
</dbReference>
<dbReference type="InterPro" id="IPR037069">
    <property type="entry name" value="AcylCoA_DH/ox_N_sf"/>
</dbReference>
<evidence type="ECO:0000259" key="7">
    <source>
        <dbReference type="Pfam" id="PF00441"/>
    </source>
</evidence>
<dbReference type="Pfam" id="PF02036">
    <property type="entry name" value="SCP2"/>
    <property type="match status" value="1"/>
</dbReference>
<dbReference type="Gene3D" id="2.40.110.10">
    <property type="entry name" value="Butyryl-CoA Dehydrogenase, subunit A, domain 2"/>
    <property type="match status" value="1"/>
</dbReference>
<dbReference type="InterPro" id="IPR006091">
    <property type="entry name" value="Acyl-CoA_Oxase/DH_mid-dom"/>
</dbReference>
<evidence type="ECO:0000256" key="3">
    <source>
        <dbReference type="ARBA" id="ARBA00022630"/>
    </source>
</evidence>
<evidence type="ECO:0000313" key="12">
    <source>
        <dbReference type="Proteomes" id="UP000289792"/>
    </source>
</evidence>
<dbReference type="SUPFAM" id="SSF55718">
    <property type="entry name" value="SCP-like"/>
    <property type="match status" value="1"/>
</dbReference>
<evidence type="ECO:0000256" key="1">
    <source>
        <dbReference type="ARBA" id="ARBA00001974"/>
    </source>
</evidence>
<dbReference type="RefSeq" id="WP_129016184.1">
    <property type="nucleotide sequence ID" value="NZ_SDDZ01000002.1"/>
</dbReference>
<dbReference type="InterPro" id="IPR013786">
    <property type="entry name" value="AcylCoA_DH/ox_N"/>
</dbReference>
<evidence type="ECO:0000259" key="9">
    <source>
        <dbReference type="Pfam" id="PF02770"/>
    </source>
</evidence>
<dbReference type="InterPro" id="IPR006089">
    <property type="entry name" value="Acyl-CoA_DH_CS"/>
</dbReference>
<keyword evidence="5 6" id="KW-0560">Oxidoreductase</keyword>
<name>A0A4Q0XKK4_9FLAO</name>
<dbReference type="Gene3D" id="1.10.540.10">
    <property type="entry name" value="Acyl-CoA dehydrogenase/oxidase, N-terminal domain"/>
    <property type="match status" value="1"/>
</dbReference>
<dbReference type="SUPFAM" id="SSF56645">
    <property type="entry name" value="Acyl-CoA dehydrogenase NM domain-like"/>
    <property type="match status" value="1"/>
</dbReference>
<comment type="caution">
    <text evidence="11">The sequence shown here is derived from an EMBL/GenBank/DDBJ whole genome shotgun (WGS) entry which is preliminary data.</text>
</comment>
<sequence length="505" mass="55986">MSNYHFTEEHLMFQESLKAFMKKEVIPNIDIWEEEQRIPTEVWKKMGDLGFLGLGFPEEFGGSDLDFFYDVIFVEEIAKVFSGGFAITQAVVQYMSSPYILKHGSQQLKEKYLPKLISGEAISGIAITEPSAGSDVANIKTTATLEGDHYILNGSKTFITNAVYGDFVICVVKTDVSAGPGGVSLLVVDLDADGIQKTKLKKLGWHASDTAELSFDNVKVPKENLIGQEGQGFYYLMGGLQLERLVGAIMGYAASESALEYTLQYMSERTAFNRPINKFQVLRHRMAQLASEIEACKQFVLHCSRLHNDGKYAVKESSMAKLLATELSDKTMTQCLQSFGGYGYMEEYKIARMFRDSRIGTIGGGTSEIMREIIAKMVIDDVSYEKSTETKNEINTNINLKTDQKMSTQLETLLDVIKAKTAKVDPIGHTLKFDFGEEQLYIDGKGDVNQVSTSNDPAECVIETSFEDFIALTKGELNPMAAVMGGKVKIKGDMSVAMKLQTIFG</sequence>
<dbReference type="InterPro" id="IPR046373">
    <property type="entry name" value="Acyl-CoA_Oxase/DH_mid-dom_sf"/>
</dbReference>
<proteinExistence type="inferred from homology"/>
<keyword evidence="12" id="KW-1185">Reference proteome</keyword>
<keyword evidence="4 6" id="KW-0274">FAD</keyword>
<evidence type="ECO:0000259" key="10">
    <source>
        <dbReference type="Pfam" id="PF02771"/>
    </source>
</evidence>
<evidence type="ECO:0000259" key="8">
    <source>
        <dbReference type="Pfam" id="PF02036"/>
    </source>
</evidence>
<feature type="domain" description="Acyl-CoA dehydrogenase/oxidase N-terminal" evidence="10">
    <location>
        <begin position="7"/>
        <end position="120"/>
    </location>
</feature>
<dbReference type="PANTHER" id="PTHR43884">
    <property type="entry name" value="ACYL-COA DEHYDROGENASE"/>
    <property type="match status" value="1"/>
</dbReference>
<dbReference type="FunFam" id="1.20.140.10:FF:000001">
    <property type="entry name" value="Acyl-CoA dehydrogenase"/>
    <property type="match status" value="1"/>
</dbReference>